<dbReference type="Pfam" id="PF02852">
    <property type="entry name" value="Pyr_redox_dim"/>
    <property type="match status" value="1"/>
</dbReference>
<dbReference type="SUPFAM" id="SSF55424">
    <property type="entry name" value="FAD/NAD-linked reductases, dimerisation (C-terminal) domain"/>
    <property type="match status" value="1"/>
</dbReference>
<dbReference type="PRINTS" id="PR00411">
    <property type="entry name" value="PNDRDTASEI"/>
</dbReference>
<dbReference type="InterPro" id="IPR050260">
    <property type="entry name" value="FAD-bd_OxRdtase"/>
</dbReference>
<organism evidence="10 11">
    <name type="scientific">Lactococcus taiwanensis</name>
    <dbReference type="NCBI Taxonomy" id="1151742"/>
    <lineage>
        <taxon>Bacteria</taxon>
        <taxon>Bacillati</taxon>
        <taxon>Bacillota</taxon>
        <taxon>Bacilli</taxon>
        <taxon>Lactobacillales</taxon>
        <taxon>Streptococcaceae</taxon>
        <taxon>Lactococcus</taxon>
    </lineage>
</organism>
<keyword evidence="11" id="KW-1185">Reference proteome</keyword>
<proteinExistence type="inferred from homology"/>
<dbReference type="InterPro" id="IPR036188">
    <property type="entry name" value="FAD/NAD-bd_sf"/>
</dbReference>
<dbReference type="Gene3D" id="3.50.50.60">
    <property type="entry name" value="FAD/NAD(P)-binding domain"/>
    <property type="match status" value="2"/>
</dbReference>
<gene>
    <name evidence="10" type="ORF">JW886_04970</name>
</gene>
<evidence type="ECO:0000313" key="11">
    <source>
        <dbReference type="Proteomes" id="UP000663608"/>
    </source>
</evidence>
<evidence type="ECO:0000256" key="1">
    <source>
        <dbReference type="ARBA" id="ARBA00001974"/>
    </source>
</evidence>
<dbReference type="PANTHER" id="PTHR43429">
    <property type="entry name" value="PYRIDINE NUCLEOTIDE-DISULFIDE OXIDOREDUCTASE DOMAIN-CONTAINING"/>
    <property type="match status" value="1"/>
</dbReference>
<dbReference type="GO" id="GO:0016491">
    <property type="term" value="F:oxidoreductase activity"/>
    <property type="evidence" value="ECO:0007669"/>
    <property type="project" value="UniProtKB-KW"/>
</dbReference>
<evidence type="ECO:0000259" key="8">
    <source>
        <dbReference type="Pfam" id="PF02852"/>
    </source>
</evidence>
<reference evidence="10 11" key="1">
    <citation type="submission" date="2021-02" db="EMBL/GenBank/DDBJ databases">
        <title>Complete genome sequence of Lactococcus lactis strain K_LL004.</title>
        <authorList>
            <person name="Kim H.B."/>
        </authorList>
    </citation>
    <scope>NUCLEOTIDE SEQUENCE [LARGE SCALE GENOMIC DNA]</scope>
    <source>
        <strain evidence="10 11">K_LL004</strain>
    </source>
</reference>
<dbReference type="AlphaFoldDB" id="A0AA45KID5"/>
<dbReference type="InterPro" id="IPR004099">
    <property type="entry name" value="Pyr_nucl-diS_OxRdtase_dimer"/>
</dbReference>
<evidence type="ECO:0000256" key="7">
    <source>
        <dbReference type="ARBA" id="ARBA00023284"/>
    </source>
</evidence>
<comment type="similarity">
    <text evidence="2">Belongs to the class-III pyridine nucleotide-disulfide oxidoreductase family.</text>
</comment>
<evidence type="ECO:0000256" key="5">
    <source>
        <dbReference type="ARBA" id="ARBA00023002"/>
    </source>
</evidence>
<sequence length="450" mass="50095">MKVVIVGGAHAAVACAIKTRTEYPDSEIVLYERQKSIGFAAQNIPRYLLGHQDFSYLFNEQTKAQLENLKIQVYTQTVVVELNLGVKKIKVFDLSQELEEEVTYDKLVLAMGSSPSLPLAQGYVGKNFFIIKRADEAEKLKKFMQEAHSVLIVGGGAIGTELAQVMSARGIETTLLHSSSHLLHNYLDEAVSDRVRKSLEESGVTVFTDEIVHSITEEADEQSVRKSSHIQTQKGKQFVADGVIYATGFLPNSFLVAEQLDLGDKGAIVVNDYLQTSQEDVFAVGDCATTQVKNMKTAHYLSHASDALRQGEIAAFNLRKPQRKIPATQSTYKFILGSRHILAVTGLNLAKAQSEGFAAAIVSIRDVVVDTHDYVYSWLVYEKKTHKILGYQCFGNVEGIAEQADLISLAIQNDMTIESLEYSDFHFRTTYNNPQSFVKRLADEVRIKER</sequence>
<evidence type="ECO:0000256" key="6">
    <source>
        <dbReference type="ARBA" id="ARBA00023097"/>
    </source>
</evidence>
<evidence type="ECO:0000256" key="2">
    <source>
        <dbReference type="ARBA" id="ARBA00009130"/>
    </source>
</evidence>
<dbReference type="EMBL" id="CP070872">
    <property type="protein sequence ID" value="QSE77596.1"/>
    <property type="molecule type" value="Genomic_DNA"/>
</dbReference>
<keyword evidence="5" id="KW-0560">Oxidoreductase</keyword>
<evidence type="ECO:0000259" key="9">
    <source>
        <dbReference type="Pfam" id="PF07992"/>
    </source>
</evidence>
<dbReference type="RefSeq" id="WP_205872461.1">
    <property type="nucleotide sequence ID" value="NZ_CP070872.1"/>
</dbReference>
<keyword evidence="7" id="KW-0676">Redox-active center</keyword>
<dbReference type="InterPro" id="IPR023753">
    <property type="entry name" value="FAD/NAD-binding_dom"/>
</dbReference>
<dbReference type="Pfam" id="PF07992">
    <property type="entry name" value="Pyr_redox_2"/>
    <property type="match status" value="1"/>
</dbReference>
<evidence type="ECO:0000256" key="3">
    <source>
        <dbReference type="ARBA" id="ARBA00022630"/>
    </source>
</evidence>
<feature type="domain" description="Pyridine nucleotide-disulphide oxidoreductase dimerisation" evidence="8">
    <location>
        <begin position="342"/>
        <end position="429"/>
    </location>
</feature>
<feature type="domain" description="FAD/NAD(P)-binding" evidence="9">
    <location>
        <begin position="1"/>
        <end position="299"/>
    </location>
</feature>
<keyword evidence="3" id="KW-0285">Flavoprotein</keyword>
<dbReference type="SUPFAM" id="SSF51905">
    <property type="entry name" value="FAD/NAD(P)-binding domain"/>
    <property type="match status" value="1"/>
</dbReference>
<accession>A0AA45KID5</accession>
<dbReference type="KEGG" id="lti:JW886_04970"/>
<dbReference type="InterPro" id="IPR016156">
    <property type="entry name" value="FAD/NAD-linked_Rdtase_dimer_sf"/>
</dbReference>
<evidence type="ECO:0000256" key="4">
    <source>
        <dbReference type="ARBA" id="ARBA00022827"/>
    </source>
</evidence>
<keyword evidence="4" id="KW-0274">FAD</keyword>
<dbReference type="Gene3D" id="3.30.390.30">
    <property type="match status" value="1"/>
</dbReference>
<dbReference type="PANTHER" id="PTHR43429:SF1">
    <property type="entry name" value="NAD(P)H SULFUR OXIDOREDUCTASE (COA-DEPENDENT)"/>
    <property type="match status" value="1"/>
</dbReference>
<dbReference type="PROSITE" id="PS51257">
    <property type="entry name" value="PROKAR_LIPOPROTEIN"/>
    <property type="match status" value="1"/>
</dbReference>
<dbReference type="Proteomes" id="UP000663608">
    <property type="component" value="Chromosome"/>
</dbReference>
<name>A0AA45KID5_9LACT</name>
<evidence type="ECO:0000313" key="10">
    <source>
        <dbReference type="EMBL" id="QSE77596.1"/>
    </source>
</evidence>
<keyword evidence="6" id="KW-0558">Oxidation</keyword>
<protein>
    <submittedName>
        <fullName evidence="10">FAD-dependent oxidoreductase</fullName>
    </submittedName>
</protein>
<comment type="cofactor">
    <cofactor evidence="1">
        <name>FAD</name>
        <dbReference type="ChEBI" id="CHEBI:57692"/>
    </cofactor>
</comment>
<dbReference type="PRINTS" id="PR00368">
    <property type="entry name" value="FADPNR"/>
</dbReference>